<proteinExistence type="predicted"/>
<comment type="caution">
    <text evidence="2">The sequence shown here is derived from an EMBL/GenBank/DDBJ whole genome shotgun (WGS) entry which is preliminary data.</text>
</comment>
<organism evidence="2 3">
    <name type="scientific">Nocardioides kongjuensis</name>
    <dbReference type="NCBI Taxonomy" id="349522"/>
    <lineage>
        <taxon>Bacteria</taxon>
        <taxon>Bacillati</taxon>
        <taxon>Actinomycetota</taxon>
        <taxon>Actinomycetes</taxon>
        <taxon>Propionibacteriales</taxon>
        <taxon>Nocardioidaceae</taxon>
        <taxon>Nocardioides</taxon>
    </lineage>
</organism>
<dbReference type="AlphaFoldDB" id="A0A852R9E8"/>
<reference evidence="2 3" key="1">
    <citation type="submission" date="2020-07" db="EMBL/GenBank/DDBJ databases">
        <title>Sequencing the genomes of 1000 actinobacteria strains.</title>
        <authorList>
            <person name="Klenk H.-P."/>
        </authorList>
    </citation>
    <scope>NUCLEOTIDE SEQUENCE [LARGE SCALE GENOMIC DNA]</scope>
    <source>
        <strain evidence="2 3">DSM 19082</strain>
    </source>
</reference>
<name>A0A852R9E8_9ACTN</name>
<feature type="compositionally biased region" description="Low complexity" evidence="1">
    <location>
        <begin position="34"/>
        <end position="52"/>
    </location>
</feature>
<dbReference type="EMBL" id="JACCBF010000001">
    <property type="protein sequence ID" value="NYD29647.1"/>
    <property type="molecule type" value="Genomic_DNA"/>
</dbReference>
<dbReference type="PROSITE" id="PS51257">
    <property type="entry name" value="PROKAR_LIPOPROTEIN"/>
    <property type="match status" value="1"/>
</dbReference>
<dbReference type="Proteomes" id="UP000582231">
    <property type="component" value="Unassembled WGS sequence"/>
</dbReference>
<feature type="compositionally biased region" description="Gly residues" evidence="1">
    <location>
        <begin position="20"/>
        <end position="29"/>
    </location>
</feature>
<protein>
    <recommendedName>
        <fullName evidence="4">DUF4878 domain-containing protein</fullName>
    </recommendedName>
</protein>
<accession>A0A852R9E8</accession>
<evidence type="ECO:0000256" key="1">
    <source>
        <dbReference type="SAM" id="MobiDB-lite"/>
    </source>
</evidence>
<feature type="region of interest" description="Disordered" evidence="1">
    <location>
        <begin position="20"/>
        <end position="63"/>
    </location>
</feature>
<evidence type="ECO:0000313" key="3">
    <source>
        <dbReference type="Proteomes" id="UP000582231"/>
    </source>
</evidence>
<evidence type="ECO:0008006" key="4">
    <source>
        <dbReference type="Google" id="ProtNLM"/>
    </source>
</evidence>
<keyword evidence="3" id="KW-1185">Reference proteome</keyword>
<gene>
    <name evidence="2" type="ORF">BJ958_001193</name>
</gene>
<sequence length="172" mass="17516">MDRRLLVTLVLPLALTGCGDGGSDGGGAKDGAEPTPSSASTTAGTSGAAPSPEAGSGSGPITDGDEAAISATLKEFLVTGDCDLATDDYLRSIALFADESTSREEACASWEKVFSKPLFGEDDVRLTELEGSDGVATVKVGSDLANITTLYQLTLTDGTWLVSGDEFNTDGL</sequence>
<evidence type="ECO:0000313" key="2">
    <source>
        <dbReference type="EMBL" id="NYD29647.1"/>
    </source>
</evidence>
<dbReference type="RefSeq" id="WP_179725999.1">
    <property type="nucleotide sequence ID" value="NZ_BAABEF010000001.1"/>
</dbReference>